<sequence>MNNQTRSADSLASPGSTQTSVAPRQGRWSIGSRSGESSSQQASAVRPASRNRRLGVLAGAALMAIMATGCFPTGPVETWVKDLNADGAISATEVDAQKQAIVSEYVAAVEAQQRAVQNHPFLVCVRHHESDRGAYPHINGYGAQNSGSSASGAYQFLSSSWRTLSARAGYPGYGTAAQAPWHVQDAVALYTLNSGGRSAWNGSGC</sequence>
<proteinExistence type="predicted"/>
<dbReference type="Pfam" id="PF06737">
    <property type="entry name" value="Transglycosylas"/>
    <property type="match status" value="1"/>
</dbReference>
<feature type="compositionally biased region" description="Low complexity" evidence="2">
    <location>
        <begin position="29"/>
        <end position="44"/>
    </location>
</feature>
<name>A0A6J6SZZ6_9ZZZZ</name>
<keyword evidence="3" id="KW-1133">Transmembrane helix</keyword>
<evidence type="ECO:0000256" key="3">
    <source>
        <dbReference type="SAM" id="Phobius"/>
    </source>
</evidence>
<dbReference type="GO" id="GO:0016787">
    <property type="term" value="F:hydrolase activity"/>
    <property type="evidence" value="ECO:0007669"/>
    <property type="project" value="UniProtKB-KW"/>
</dbReference>
<evidence type="ECO:0000259" key="4">
    <source>
        <dbReference type="Pfam" id="PF06737"/>
    </source>
</evidence>
<dbReference type="AlphaFoldDB" id="A0A6J6SZZ6"/>
<dbReference type="Gene3D" id="1.10.530.10">
    <property type="match status" value="1"/>
</dbReference>
<dbReference type="InterPro" id="IPR010618">
    <property type="entry name" value="RPF"/>
</dbReference>
<feature type="region of interest" description="Disordered" evidence="2">
    <location>
        <begin position="1"/>
        <end position="49"/>
    </location>
</feature>
<keyword evidence="3" id="KW-0812">Transmembrane</keyword>
<keyword evidence="1" id="KW-0378">Hydrolase</keyword>
<dbReference type="InterPro" id="IPR023346">
    <property type="entry name" value="Lysozyme-like_dom_sf"/>
</dbReference>
<evidence type="ECO:0000256" key="2">
    <source>
        <dbReference type="SAM" id="MobiDB-lite"/>
    </source>
</evidence>
<accession>A0A6J6SZZ6</accession>
<feature type="domain" description="Resuscitation-promoting factor core lysozyme-like" evidence="4">
    <location>
        <begin position="140"/>
        <end position="201"/>
    </location>
</feature>
<dbReference type="SUPFAM" id="SSF53955">
    <property type="entry name" value="Lysozyme-like"/>
    <property type="match status" value="1"/>
</dbReference>
<reference evidence="5" key="1">
    <citation type="submission" date="2020-05" db="EMBL/GenBank/DDBJ databases">
        <authorList>
            <person name="Chiriac C."/>
            <person name="Salcher M."/>
            <person name="Ghai R."/>
            <person name="Kavagutti S V."/>
        </authorList>
    </citation>
    <scope>NUCLEOTIDE SEQUENCE</scope>
</reference>
<dbReference type="EMBL" id="CAEZYU010000038">
    <property type="protein sequence ID" value="CAB4740451.1"/>
    <property type="molecule type" value="Genomic_DNA"/>
</dbReference>
<gene>
    <name evidence="5" type="ORF">UFOPK2766_00999</name>
</gene>
<organism evidence="5">
    <name type="scientific">freshwater metagenome</name>
    <dbReference type="NCBI Taxonomy" id="449393"/>
    <lineage>
        <taxon>unclassified sequences</taxon>
        <taxon>metagenomes</taxon>
        <taxon>ecological metagenomes</taxon>
    </lineage>
</organism>
<evidence type="ECO:0000256" key="1">
    <source>
        <dbReference type="ARBA" id="ARBA00022801"/>
    </source>
</evidence>
<feature type="transmembrane region" description="Helical" evidence="3">
    <location>
        <begin position="54"/>
        <end position="74"/>
    </location>
</feature>
<feature type="compositionally biased region" description="Polar residues" evidence="2">
    <location>
        <begin position="1"/>
        <end position="22"/>
    </location>
</feature>
<protein>
    <submittedName>
        <fullName evidence="5">Unannotated protein</fullName>
    </submittedName>
</protein>
<evidence type="ECO:0000313" key="5">
    <source>
        <dbReference type="EMBL" id="CAB4740451.1"/>
    </source>
</evidence>
<keyword evidence="3" id="KW-0472">Membrane</keyword>